<gene>
    <name evidence="7" type="ORF">E1294_00030</name>
</gene>
<evidence type="ECO:0000256" key="1">
    <source>
        <dbReference type="ARBA" id="ARBA00022723"/>
    </source>
</evidence>
<dbReference type="GO" id="GO:0006146">
    <property type="term" value="P:adenine catabolic process"/>
    <property type="evidence" value="ECO:0007669"/>
    <property type="project" value="UniProtKB-UniRule"/>
</dbReference>
<protein>
    <recommendedName>
        <fullName evidence="5">Adenine deaminase</fullName>
        <shortName evidence="5">ADE</shortName>
        <ecNumber evidence="5">3.5.4.2</ecNumber>
    </recommendedName>
    <alternativeName>
        <fullName evidence="5">Adenine aminohydrolase</fullName>
        <shortName evidence="5">AAH</shortName>
    </alternativeName>
</protein>
<reference evidence="7 8" key="1">
    <citation type="submission" date="2019-03" db="EMBL/GenBank/DDBJ databases">
        <title>Draft genome sequences of novel Actinobacteria.</title>
        <authorList>
            <person name="Sahin N."/>
            <person name="Ay H."/>
            <person name="Saygin H."/>
        </authorList>
    </citation>
    <scope>NUCLEOTIDE SEQUENCE [LARGE SCALE GENOMIC DNA]</scope>
    <source>
        <strain evidence="7 8">KC712</strain>
    </source>
</reference>
<dbReference type="NCBIfam" id="NF006850">
    <property type="entry name" value="PRK09358.1-6"/>
    <property type="match status" value="1"/>
</dbReference>
<dbReference type="HAMAP" id="MF_01962">
    <property type="entry name" value="Adenine_deaminase"/>
    <property type="match status" value="1"/>
</dbReference>
<keyword evidence="2 5" id="KW-0378">Hydrolase</keyword>
<dbReference type="GO" id="GO:0008270">
    <property type="term" value="F:zinc ion binding"/>
    <property type="evidence" value="ECO:0007669"/>
    <property type="project" value="UniProtKB-UniRule"/>
</dbReference>
<dbReference type="GO" id="GO:0005829">
    <property type="term" value="C:cytosol"/>
    <property type="evidence" value="ECO:0007669"/>
    <property type="project" value="TreeGrafter"/>
</dbReference>
<dbReference type="OrthoDB" id="105475at2"/>
<feature type="domain" description="Adenosine deaminase" evidence="6">
    <location>
        <begin position="3"/>
        <end position="308"/>
    </location>
</feature>
<evidence type="ECO:0000313" key="7">
    <source>
        <dbReference type="EMBL" id="TDD26390.1"/>
    </source>
</evidence>
<feature type="site" description="Important for catalytic activity" evidence="5">
    <location>
        <position position="208"/>
    </location>
</feature>
<comment type="function">
    <text evidence="5">Catalyzes the hydrolytic deamination of adenine to hypoxanthine. Plays an important role in the purine salvage pathway and in nitrogen catabolism.</text>
</comment>
<dbReference type="PANTHER" id="PTHR43114:SF6">
    <property type="entry name" value="ADENINE DEAMINASE"/>
    <property type="match status" value="1"/>
</dbReference>
<comment type="catalytic activity">
    <reaction evidence="5">
        <text>adenine + H2O + H(+) = hypoxanthine + NH4(+)</text>
        <dbReference type="Rhea" id="RHEA:23688"/>
        <dbReference type="ChEBI" id="CHEBI:15377"/>
        <dbReference type="ChEBI" id="CHEBI:15378"/>
        <dbReference type="ChEBI" id="CHEBI:16708"/>
        <dbReference type="ChEBI" id="CHEBI:17368"/>
        <dbReference type="ChEBI" id="CHEBI:28938"/>
        <dbReference type="EC" id="3.5.4.2"/>
    </reaction>
</comment>
<dbReference type="NCBIfam" id="TIGR01430">
    <property type="entry name" value="aden_deam"/>
    <property type="match status" value="1"/>
</dbReference>
<evidence type="ECO:0000313" key="8">
    <source>
        <dbReference type="Proteomes" id="UP000294543"/>
    </source>
</evidence>
<feature type="active site" description="Proton donor" evidence="5">
    <location>
        <position position="187"/>
    </location>
</feature>
<dbReference type="EC" id="3.5.4.2" evidence="5"/>
<dbReference type="InterPro" id="IPR006330">
    <property type="entry name" value="Ado/ade_deaminase"/>
</dbReference>
<keyword evidence="1 5" id="KW-0479">Metal-binding</keyword>
<keyword evidence="3 5" id="KW-0862">Zinc</keyword>
<comment type="caution">
    <text evidence="7">The sequence shown here is derived from an EMBL/GenBank/DDBJ whole genome shotgun (WGS) entry which is preliminary data.</text>
</comment>
<feature type="binding site" evidence="5">
    <location>
        <position position="184"/>
    </location>
    <ligand>
        <name>Zn(2+)</name>
        <dbReference type="ChEBI" id="CHEBI:29105"/>
        <note>catalytic</note>
    </ligand>
</feature>
<sequence length="329" mass="36469">MRPKAELHLHIEGTLEPELVVDLARRNRIELPAFDVEAVRARNDFADLRSFLDVYYDNLAVLRTEEDFHDLAAAYLRRAAAQGVRHAEIFFDPQAHTSRGVPLEAVFGGLSAALRDGEVPAALILCFLRDRGAEEAERTLRAALPFREHFIGVGLDSAEVGYPPSLFRRVFDIAAAEGLHRVAHAGEEGGPDYVWEALDVLGVERVDHGIRAMEDPQLVARLREERIPLTVCPLSNVRLRVVPSLRDHILPAMLDEGLVVTVNSDDPAYFGGYVEDNYEALRRELGMTGEQLDRIARNSFAAAFAYDPRHGGGARPAGQAPHHYSPAET</sequence>
<name>A0A4R4X7H9_9ACTN</name>
<organism evidence="7 8">
    <name type="scientific">Nonomuraea diastatica</name>
    <dbReference type="NCBI Taxonomy" id="1848329"/>
    <lineage>
        <taxon>Bacteria</taxon>
        <taxon>Bacillati</taxon>
        <taxon>Actinomycetota</taxon>
        <taxon>Actinomycetes</taxon>
        <taxon>Streptosporangiales</taxon>
        <taxon>Streptosporangiaceae</taxon>
        <taxon>Nonomuraea</taxon>
    </lineage>
</organism>
<evidence type="ECO:0000256" key="5">
    <source>
        <dbReference type="HAMAP-Rule" id="MF_01962"/>
    </source>
</evidence>
<feature type="binding site" evidence="5">
    <location>
        <position position="265"/>
    </location>
    <ligand>
        <name>Zn(2+)</name>
        <dbReference type="ChEBI" id="CHEBI:29105"/>
        <note>catalytic</note>
    </ligand>
</feature>
<dbReference type="Pfam" id="PF00962">
    <property type="entry name" value="A_deaminase"/>
    <property type="match status" value="1"/>
</dbReference>
<evidence type="ECO:0000256" key="2">
    <source>
        <dbReference type="ARBA" id="ARBA00022801"/>
    </source>
</evidence>
<comment type="similarity">
    <text evidence="5">Belongs to the metallo-dependent hydrolases superfamily. Adenosine and AMP deaminases family. Adenine deaminase type 2 subfamily.</text>
</comment>
<evidence type="ECO:0000259" key="6">
    <source>
        <dbReference type="Pfam" id="PF00962"/>
    </source>
</evidence>
<dbReference type="GO" id="GO:0043103">
    <property type="term" value="P:hypoxanthine salvage"/>
    <property type="evidence" value="ECO:0007669"/>
    <property type="project" value="UniProtKB-UniRule"/>
</dbReference>
<feature type="binding site" evidence="5">
    <location>
        <position position="10"/>
    </location>
    <ligand>
        <name>Zn(2+)</name>
        <dbReference type="ChEBI" id="CHEBI:29105"/>
        <note>catalytic</note>
    </ligand>
</feature>
<feature type="binding site" evidence="5">
    <location>
        <position position="266"/>
    </location>
    <ligand>
        <name>substrate</name>
    </ligand>
</feature>
<dbReference type="Gene3D" id="3.20.20.140">
    <property type="entry name" value="Metal-dependent hydrolases"/>
    <property type="match status" value="1"/>
</dbReference>
<dbReference type="InterPro" id="IPR032466">
    <property type="entry name" value="Metal_Hydrolase"/>
</dbReference>
<evidence type="ECO:0000256" key="3">
    <source>
        <dbReference type="ARBA" id="ARBA00022833"/>
    </source>
</evidence>
<dbReference type="RefSeq" id="WP_132503524.1">
    <property type="nucleotide sequence ID" value="NZ_SMKP01000001.1"/>
</dbReference>
<dbReference type="EMBL" id="SMKP01000001">
    <property type="protein sequence ID" value="TDD26390.1"/>
    <property type="molecule type" value="Genomic_DNA"/>
</dbReference>
<dbReference type="GO" id="GO:0000034">
    <property type="term" value="F:adenine deaminase activity"/>
    <property type="evidence" value="ECO:0007669"/>
    <property type="project" value="UniProtKB-UniRule"/>
</dbReference>
<evidence type="ECO:0000256" key="4">
    <source>
        <dbReference type="ARBA" id="ARBA00023080"/>
    </source>
</evidence>
<dbReference type="PANTHER" id="PTHR43114">
    <property type="entry name" value="ADENINE DEAMINASE"/>
    <property type="match status" value="1"/>
</dbReference>
<proteinExistence type="inferred from homology"/>
<comment type="cofactor">
    <cofactor evidence="5">
        <name>Zn(2+)</name>
        <dbReference type="ChEBI" id="CHEBI:29105"/>
    </cofactor>
    <text evidence="5">Binds 1 zinc ion per subunit.</text>
</comment>
<dbReference type="InterPro" id="IPR028892">
    <property type="entry name" value="ADE"/>
</dbReference>
<dbReference type="GO" id="GO:0009117">
    <property type="term" value="P:nucleotide metabolic process"/>
    <property type="evidence" value="ECO:0007669"/>
    <property type="project" value="UniProtKB-KW"/>
</dbReference>
<dbReference type="CDD" id="cd01320">
    <property type="entry name" value="ADA"/>
    <property type="match status" value="1"/>
</dbReference>
<dbReference type="Proteomes" id="UP000294543">
    <property type="component" value="Unassembled WGS sequence"/>
</dbReference>
<accession>A0A4R4X7H9</accession>
<dbReference type="AlphaFoldDB" id="A0A4R4X7H9"/>
<dbReference type="InterPro" id="IPR001365">
    <property type="entry name" value="A_deaminase_dom"/>
</dbReference>
<dbReference type="SUPFAM" id="SSF51556">
    <property type="entry name" value="Metallo-dependent hydrolases"/>
    <property type="match status" value="1"/>
</dbReference>
<keyword evidence="8" id="KW-1185">Reference proteome</keyword>
<keyword evidence="4 5" id="KW-0546">Nucleotide metabolism</keyword>
<feature type="binding site" evidence="5">
    <location>
        <position position="8"/>
    </location>
    <ligand>
        <name>Zn(2+)</name>
        <dbReference type="ChEBI" id="CHEBI:29105"/>
        <note>catalytic</note>
    </ligand>
</feature>